<keyword evidence="1" id="KW-0812">Transmembrane</keyword>
<proteinExistence type="predicted"/>
<name>A0ABX5YQS2_9PLAN</name>
<dbReference type="RefSeq" id="WP_149303068.1">
    <property type="nucleotide sequence ID" value="NZ_CP042910.1"/>
</dbReference>
<feature type="transmembrane region" description="Helical" evidence="1">
    <location>
        <begin position="158"/>
        <end position="176"/>
    </location>
</feature>
<feature type="transmembrane region" description="Helical" evidence="1">
    <location>
        <begin position="290"/>
        <end position="316"/>
    </location>
</feature>
<evidence type="ECO:0000313" key="2">
    <source>
        <dbReference type="EMBL" id="QEG17925.1"/>
    </source>
</evidence>
<gene>
    <name evidence="2" type="ORF">GmarT_38090</name>
</gene>
<dbReference type="GeneID" id="98648304"/>
<feature type="transmembrane region" description="Helical" evidence="1">
    <location>
        <begin position="85"/>
        <end position="105"/>
    </location>
</feature>
<reference evidence="2 3" key="1">
    <citation type="submission" date="2019-08" db="EMBL/GenBank/DDBJ databases">
        <title>Deep-cultivation of Planctomycetes and their phenomic and genomic characterization uncovers novel biology.</title>
        <authorList>
            <person name="Wiegand S."/>
            <person name="Jogler M."/>
            <person name="Boedeker C."/>
            <person name="Pinto D."/>
            <person name="Vollmers J."/>
            <person name="Rivas-Marin E."/>
            <person name="Kohn T."/>
            <person name="Peeters S.H."/>
            <person name="Heuer A."/>
            <person name="Rast P."/>
            <person name="Oberbeckmann S."/>
            <person name="Bunk B."/>
            <person name="Jeske O."/>
            <person name="Meyerdierks A."/>
            <person name="Storesund J.E."/>
            <person name="Kallscheuer N."/>
            <person name="Luecker S."/>
            <person name="Lage O.M."/>
            <person name="Pohl T."/>
            <person name="Merkel B.J."/>
            <person name="Hornburger P."/>
            <person name="Mueller R.-W."/>
            <person name="Bruemmer F."/>
            <person name="Labrenz M."/>
            <person name="Spormann A.M."/>
            <person name="Op den Camp H."/>
            <person name="Overmann J."/>
            <person name="Amann R."/>
            <person name="Jetten M.S.M."/>
            <person name="Mascher T."/>
            <person name="Medema M.H."/>
            <person name="Devos D.P."/>
            <person name="Kaster A.-K."/>
            <person name="Ovreas L."/>
            <person name="Rohde M."/>
            <person name="Galperin M.Y."/>
            <person name="Jogler C."/>
        </authorList>
    </citation>
    <scope>NUCLEOTIDE SEQUENCE [LARGE SCALE GENOMIC DNA]</scope>
    <source>
        <strain evidence="2 3">DSM 8797</strain>
    </source>
</reference>
<feature type="transmembrane region" description="Helical" evidence="1">
    <location>
        <begin position="188"/>
        <end position="210"/>
    </location>
</feature>
<sequence>MPVELVSESDLRAALRPHQVDANEFEAGIRDRIEAGVVPLQDVSQKSADPVLTVAATFIPWPLITGGKFAGGGVKLSSLTLAQKLLGYAALPAISLFLLVGATFFSTRKIHKVQQENQSDISDAREMQAAVRQWWRSHRFAAIMVYAAVLILPMIGSTWLLFLLLLASFGLLLYFLTSFARIGVGNRYLVGHCCFMGLGLLSMVMQNPFIGQSEIHFVDQKLIAAVFLMGTLILLPFPILSMARLGGREAFQSKQKTPHWLLVFVTFLIPTGLFYIALQPFRKSTGNQPAIFGGYGWLIFAVMIAVQISAVLWAYVRRSRKGGATQHVTRPEWIPGVLYVCITVPLLLWLTNQIWWPATPDRILHHVESFEMGRYPYLSWQDWEIPARWTIEQGLHPDLSRARAVLDNEIATDQDLLTFILGSAFRVGLVRPDQIDTLPDLEEERRSLLPEANPRKPRRIYGLNQNVWVFYALADSNQLSSEDRDFLEQRLLVTLENPVVKTSDMLETALRVTQLLEVIDRPIDREKYRKQVHQWLREFHSTQTHSFQIAGGFEKYQGVSASMLATSDAVELMQIYGIPEGLDLNWVRSYLRPLNFRPANRKWIAAVTLDRLNRLPGATQLTLFEWLYYERSLLAAMLLVALCLYATLSSPLPRKDNSGTNEDSALG</sequence>
<dbReference type="EMBL" id="CP042910">
    <property type="protein sequence ID" value="QEG17925.1"/>
    <property type="molecule type" value="Genomic_DNA"/>
</dbReference>
<evidence type="ECO:0000256" key="1">
    <source>
        <dbReference type="SAM" id="Phobius"/>
    </source>
</evidence>
<keyword evidence="1" id="KW-1133">Transmembrane helix</keyword>
<keyword evidence="1" id="KW-0472">Membrane</keyword>
<dbReference type="Proteomes" id="UP000322887">
    <property type="component" value="Chromosome"/>
</dbReference>
<protein>
    <recommendedName>
        <fullName evidence="4">ABC-2 family transporter protein</fullName>
    </recommendedName>
</protein>
<feature type="transmembrane region" description="Helical" evidence="1">
    <location>
        <begin position="260"/>
        <end position="278"/>
    </location>
</feature>
<evidence type="ECO:0000313" key="3">
    <source>
        <dbReference type="Proteomes" id="UP000322887"/>
    </source>
</evidence>
<keyword evidence="3" id="KW-1185">Reference proteome</keyword>
<feature type="transmembrane region" description="Helical" evidence="1">
    <location>
        <begin position="337"/>
        <end position="356"/>
    </location>
</feature>
<evidence type="ECO:0008006" key="4">
    <source>
        <dbReference type="Google" id="ProtNLM"/>
    </source>
</evidence>
<organism evidence="2 3">
    <name type="scientific">Gimesia maris</name>
    <dbReference type="NCBI Taxonomy" id="122"/>
    <lineage>
        <taxon>Bacteria</taxon>
        <taxon>Pseudomonadati</taxon>
        <taxon>Planctomycetota</taxon>
        <taxon>Planctomycetia</taxon>
        <taxon>Planctomycetales</taxon>
        <taxon>Planctomycetaceae</taxon>
        <taxon>Gimesia</taxon>
    </lineage>
</organism>
<feature type="transmembrane region" description="Helical" evidence="1">
    <location>
        <begin position="222"/>
        <end position="240"/>
    </location>
</feature>
<accession>A0ABX5YQS2</accession>